<organism evidence="7 8">
    <name type="scientific">Albula glossodonta</name>
    <name type="common">roundjaw bonefish</name>
    <dbReference type="NCBI Taxonomy" id="121402"/>
    <lineage>
        <taxon>Eukaryota</taxon>
        <taxon>Metazoa</taxon>
        <taxon>Chordata</taxon>
        <taxon>Craniata</taxon>
        <taxon>Vertebrata</taxon>
        <taxon>Euteleostomi</taxon>
        <taxon>Actinopterygii</taxon>
        <taxon>Neopterygii</taxon>
        <taxon>Teleostei</taxon>
        <taxon>Albuliformes</taxon>
        <taxon>Albulidae</taxon>
        <taxon>Albula</taxon>
    </lineage>
</organism>
<comment type="caution">
    <text evidence="7">The sequence shown here is derived from an EMBL/GenBank/DDBJ whole genome shotgun (WGS) entry which is preliminary data.</text>
</comment>
<evidence type="ECO:0000259" key="6">
    <source>
        <dbReference type="Pfam" id="PF21801"/>
    </source>
</evidence>
<feature type="compositionally biased region" description="Low complexity" evidence="5">
    <location>
        <begin position="29"/>
        <end position="40"/>
    </location>
</feature>
<keyword evidence="4" id="KW-0539">Nucleus</keyword>
<feature type="region of interest" description="Disordered" evidence="5">
    <location>
        <begin position="20"/>
        <end position="83"/>
    </location>
</feature>
<dbReference type="Pfam" id="PF21801">
    <property type="entry name" value="ASPP2-like_RA"/>
    <property type="match status" value="1"/>
</dbReference>
<evidence type="ECO:0000256" key="3">
    <source>
        <dbReference type="ARBA" id="ARBA00023043"/>
    </source>
</evidence>
<evidence type="ECO:0000313" key="8">
    <source>
        <dbReference type="Proteomes" id="UP000824540"/>
    </source>
</evidence>
<dbReference type="EMBL" id="JAFBMS010000102">
    <property type="protein sequence ID" value="KAG9336634.1"/>
    <property type="molecule type" value="Genomic_DNA"/>
</dbReference>
<accession>A0A8T2N9K8</accession>
<protein>
    <recommendedName>
        <fullName evidence="6">Apoptosis-stimulating of p53 protein 2-like RA domain-containing protein</fullName>
    </recommendedName>
</protein>
<reference evidence="7" key="1">
    <citation type="thesis" date="2021" institute="BYU ScholarsArchive" country="Provo, UT, USA">
        <title>Applications of and Algorithms for Genome Assembly and Genomic Analyses with an Emphasis on Marine Teleosts.</title>
        <authorList>
            <person name="Pickett B.D."/>
        </authorList>
    </citation>
    <scope>NUCLEOTIDE SEQUENCE</scope>
    <source>
        <strain evidence="7">HI-2016</strain>
    </source>
</reference>
<dbReference type="GO" id="GO:0042981">
    <property type="term" value="P:regulation of apoptotic process"/>
    <property type="evidence" value="ECO:0007669"/>
    <property type="project" value="InterPro"/>
</dbReference>
<feature type="domain" description="Apoptosis-stimulating of p53 protein 2-like RA" evidence="6">
    <location>
        <begin position="1"/>
        <end position="22"/>
    </location>
</feature>
<evidence type="ECO:0000256" key="1">
    <source>
        <dbReference type="ARBA" id="ARBA00004123"/>
    </source>
</evidence>
<dbReference type="Proteomes" id="UP000824540">
    <property type="component" value="Unassembled WGS sequence"/>
</dbReference>
<gene>
    <name evidence="7" type="ORF">JZ751_002981</name>
</gene>
<comment type="subcellular location">
    <subcellularLocation>
        <location evidence="1">Nucleus</location>
    </subcellularLocation>
</comment>
<dbReference type="PANTHER" id="PTHR24131">
    <property type="entry name" value="APOPTOSIS-STIMULATING OF P53 PROTEIN"/>
    <property type="match status" value="1"/>
</dbReference>
<keyword evidence="3" id="KW-0040">ANK repeat</keyword>
<dbReference type="OrthoDB" id="10038642at2759"/>
<evidence type="ECO:0000256" key="2">
    <source>
        <dbReference type="ARBA" id="ARBA00022737"/>
    </source>
</evidence>
<evidence type="ECO:0000256" key="4">
    <source>
        <dbReference type="ARBA" id="ARBA00023242"/>
    </source>
</evidence>
<keyword evidence="2" id="KW-0677">Repeat</keyword>
<evidence type="ECO:0000313" key="7">
    <source>
        <dbReference type="EMBL" id="KAG9336634.1"/>
    </source>
</evidence>
<dbReference type="InterPro" id="IPR048942">
    <property type="entry name" value="ASPP2-like_RA"/>
</dbReference>
<sequence length="83" mass="9652">MMYEHLQKWGPRKQEVKFFLRHEDSPTESSDQGSQHSQDQANKKNTANIDKHSENGDTEEPDAFLFRRSSHFHPAIPDTAKPM</sequence>
<dbReference type="PANTHER" id="PTHR24131:SF5">
    <property type="entry name" value="APOPTOSIS-STIMULATING OF P53 PROTEIN 1"/>
    <property type="match status" value="1"/>
</dbReference>
<proteinExistence type="predicted"/>
<dbReference type="GO" id="GO:0002039">
    <property type="term" value="F:p53 binding"/>
    <property type="evidence" value="ECO:0007669"/>
    <property type="project" value="InterPro"/>
</dbReference>
<name>A0A8T2N9K8_9TELE</name>
<dbReference type="GO" id="GO:0005634">
    <property type="term" value="C:nucleus"/>
    <property type="evidence" value="ECO:0007669"/>
    <property type="project" value="UniProtKB-SubCell"/>
</dbReference>
<dbReference type="AlphaFoldDB" id="A0A8T2N9K8"/>
<dbReference type="InterPro" id="IPR047163">
    <property type="entry name" value="ASPP1/2"/>
</dbReference>
<keyword evidence="8" id="KW-1185">Reference proteome</keyword>
<evidence type="ECO:0000256" key="5">
    <source>
        <dbReference type="SAM" id="MobiDB-lite"/>
    </source>
</evidence>